<proteinExistence type="inferred from homology"/>
<comment type="caution">
    <text evidence="11">The sequence shown here is derived from an EMBL/GenBank/DDBJ whole genome shotgun (WGS) entry which is preliminary data.</text>
</comment>
<feature type="domain" description="Helicase C-terminal" evidence="9">
    <location>
        <begin position="235"/>
        <end position="381"/>
    </location>
</feature>
<dbReference type="Gene3D" id="3.40.50.300">
    <property type="entry name" value="P-loop containing nucleotide triphosphate hydrolases"/>
    <property type="match status" value="2"/>
</dbReference>
<dbReference type="InterPro" id="IPR050079">
    <property type="entry name" value="DEAD_box_RNA_helicase"/>
</dbReference>
<dbReference type="SMART" id="SM00487">
    <property type="entry name" value="DEXDc"/>
    <property type="match status" value="1"/>
</dbReference>
<dbReference type="SMART" id="SM00490">
    <property type="entry name" value="HELICc"/>
    <property type="match status" value="1"/>
</dbReference>
<dbReference type="CDD" id="cd00268">
    <property type="entry name" value="DEADc"/>
    <property type="match status" value="1"/>
</dbReference>
<evidence type="ECO:0000256" key="2">
    <source>
        <dbReference type="ARBA" id="ARBA00022801"/>
    </source>
</evidence>
<keyword evidence="2" id="KW-0378">Hydrolase</keyword>
<evidence type="ECO:0000259" key="10">
    <source>
        <dbReference type="PROSITE" id="PS51195"/>
    </source>
</evidence>
<dbReference type="PROSITE" id="PS51195">
    <property type="entry name" value="Q_MOTIF"/>
    <property type="match status" value="1"/>
</dbReference>
<feature type="compositionally biased region" description="Basic residues" evidence="7">
    <location>
        <begin position="403"/>
        <end position="418"/>
    </location>
</feature>
<evidence type="ECO:0000313" key="11">
    <source>
        <dbReference type="EMBL" id="GAA4078812.1"/>
    </source>
</evidence>
<dbReference type="CDD" id="cd18787">
    <property type="entry name" value="SF2_C_DEAD"/>
    <property type="match status" value="1"/>
</dbReference>
<keyword evidence="1" id="KW-0547">Nucleotide-binding</keyword>
<name>A0ABP7W248_9BACI</name>
<feature type="compositionally biased region" description="Basic residues" evidence="7">
    <location>
        <begin position="425"/>
        <end position="436"/>
    </location>
</feature>
<dbReference type="PANTHER" id="PTHR47959">
    <property type="entry name" value="ATP-DEPENDENT RNA HELICASE RHLE-RELATED"/>
    <property type="match status" value="1"/>
</dbReference>
<evidence type="ECO:0000313" key="12">
    <source>
        <dbReference type="Proteomes" id="UP001501734"/>
    </source>
</evidence>
<dbReference type="InterPro" id="IPR014014">
    <property type="entry name" value="RNA_helicase_DEAD_Q_motif"/>
</dbReference>
<dbReference type="EMBL" id="BAABDL010000135">
    <property type="protein sequence ID" value="GAA4078812.1"/>
    <property type="molecule type" value="Genomic_DNA"/>
</dbReference>
<keyword evidence="4" id="KW-0067">ATP-binding</keyword>
<dbReference type="PROSITE" id="PS51194">
    <property type="entry name" value="HELICASE_CTER"/>
    <property type="match status" value="1"/>
</dbReference>
<feature type="region of interest" description="Disordered" evidence="7">
    <location>
        <begin position="396"/>
        <end position="436"/>
    </location>
</feature>
<dbReference type="RefSeq" id="WP_344913544.1">
    <property type="nucleotide sequence ID" value="NZ_BAABDL010000135.1"/>
</dbReference>
<evidence type="ECO:0000259" key="9">
    <source>
        <dbReference type="PROSITE" id="PS51194"/>
    </source>
</evidence>
<dbReference type="InterPro" id="IPR001650">
    <property type="entry name" value="Helicase_C-like"/>
</dbReference>
<accession>A0ABP7W248</accession>
<evidence type="ECO:0000256" key="7">
    <source>
        <dbReference type="SAM" id="MobiDB-lite"/>
    </source>
</evidence>
<feature type="short sequence motif" description="Q motif" evidence="6">
    <location>
        <begin position="4"/>
        <end position="32"/>
    </location>
</feature>
<dbReference type="SUPFAM" id="SSF52540">
    <property type="entry name" value="P-loop containing nucleoside triphosphate hydrolases"/>
    <property type="match status" value="1"/>
</dbReference>
<evidence type="ECO:0000259" key="8">
    <source>
        <dbReference type="PROSITE" id="PS51192"/>
    </source>
</evidence>
<dbReference type="InterPro" id="IPR011545">
    <property type="entry name" value="DEAD/DEAH_box_helicase_dom"/>
</dbReference>
<feature type="domain" description="Helicase ATP-binding" evidence="8">
    <location>
        <begin position="35"/>
        <end position="209"/>
    </location>
</feature>
<keyword evidence="12" id="KW-1185">Reference proteome</keyword>
<protein>
    <submittedName>
        <fullName evidence="11">DEAD/DEAH box helicase</fullName>
    </submittedName>
</protein>
<dbReference type="GO" id="GO:0004386">
    <property type="term" value="F:helicase activity"/>
    <property type="evidence" value="ECO:0007669"/>
    <property type="project" value="UniProtKB-KW"/>
</dbReference>
<evidence type="ECO:0000256" key="4">
    <source>
        <dbReference type="ARBA" id="ARBA00022840"/>
    </source>
</evidence>
<dbReference type="Pfam" id="PF00271">
    <property type="entry name" value="Helicase_C"/>
    <property type="match status" value="1"/>
</dbReference>
<comment type="similarity">
    <text evidence="5">Belongs to the DEAD box helicase family.</text>
</comment>
<dbReference type="PROSITE" id="PS51192">
    <property type="entry name" value="HELICASE_ATP_BIND_1"/>
    <property type="match status" value="1"/>
</dbReference>
<keyword evidence="3 11" id="KW-0347">Helicase</keyword>
<dbReference type="InterPro" id="IPR014001">
    <property type="entry name" value="Helicase_ATP-bd"/>
</dbReference>
<evidence type="ECO:0000256" key="1">
    <source>
        <dbReference type="ARBA" id="ARBA00022741"/>
    </source>
</evidence>
<dbReference type="Proteomes" id="UP001501734">
    <property type="component" value="Unassembled WGS sequence"/>
</dbReference>
<feature type="domain" description="DEAD-box RNA helicase Q" evidence="10">
    <location>
        <begin position="4"/>
        <end position="32"/>
    </location>
</feature>
<dbReference type="InterPro" id="IPR027417">
    <property type="entry name" value="P-loop_NTPase"/>
</dbReference>
<reference evidence="12" key="1">
    <citation type="journal article" date="2019" name="Int. J. Syst. Evol. Microbiol.">
        <title>The Global Catalogue of Microorganisms (GCM) 10K type strain sequencing project: providing services to taxonomists for standard genome sequencing and annotation.</title>
        <authorList>
            <consortium name="The Broad Institute Genomics Platform"/>
            <consortium name="The Broad Institute Genome Sequencing Center for Infectious Disease"/>
            <person name="Wu L."/>
            <person name="Ma J."/>
        </authorList>
    </citation>
    <scope>NUCLEOTIDE SEQUENCE [LARGE SCALE GENOMIC DNA]</scope>
    <source>
        <strain evidence="12">JCM 17250</strain>
    </source>
</reference>
<organism evidence="11 12">
    <name type="scientific">Amphibacillus indicireducens</name>
    <dbReference type="NCBI Taxonomy" id="1076330"/>
    <lineage>
        <taxon>Bacteria</taxon>
        <taxon>Bacillati</taxon>
        <taxon>Bacillota</taxon>
        <taxon>Bacilli</taxon>
        <taxon>Bacillales</taxon>
        <taxon>Bacillaceae</taxon>
        <taxon>Amphibacillus</taxon>
    </lineage>
</organism>
<evidence type="ECO:0000256" key="6">
    <source>
        <dbReference type="PROSITE-ProRule" id="PRU00552"/>
    </source>
</evidence>
<dbReference type="InterPro" id="IPR044742">
    <property type="entry name" value="DEAD/DEAH_RhlB"/>
</dbReference>
<evidence type="ECO:0000256" key="5">
    <source>
        <dbReference type="ARBA" id="ARBA00038437"/>
    </source>
</evidence>
<gene>
    <name evidence="11" type="ORF">GCM10022410_23970</name>
</gene>
<dbReference type="PANTHER" id="PTHR47959:SF1">
    <property type="entry name" value="ATP-DEPENDENT RNA HELICASE DBPA"/>
    <property type="match status" value="1"/>
</dbReference>
<evidence type="ECO:0000256" key="3">
    <source>
        <dbReference type="ARBA" id="ARBA00022806"/>
    </source>
</evidence>
<dbReference type="Pfam" id="PF00270">
    <property type="entry name" value="DEAD"/>
    <property type="match status" value="1"/>
</dbReference>
<sequence>MKNYDFKAFNLKPELERTVDQLGFKQPTAIQEKVIPATLRNESIIGQSQTGSGKTHAFLLPLFNQLNPEEKNVQFVVTTPTRELASQIFDQVKKILTLLNFEQQVQAKLFIGGTDKKRTIEKLTEQPAIIVATPGRLLDLINEGAVNIYTARSFVVDEADLMLDLGLINEIDQILVKADPNVQILVFSATIPKRLQPFLQKYLNNPTFIEIKDHVSPNLLENRLVPLRHRKPAEVIGQIAKAIHPYLAIIFANGKEACDELYHDLAQQGLNVGILHGGLSARERKRVLKEIQALRYQYIVATDLAARGIDIEGVSHVINAQLPKETEFFIHRIGRTARAGMEGTAIHLYDEDDFPLLTKLSEDGLEFSNYEIVKGEWREIKAWNHRTVREKRGNDLDQEAWKRVKRPKKVKPGYKAKLRKEQQRIKRKLKQDKYRK</sequence>